<dbReference type="Gene3D" id="3.30.70.100">
    <property type="match status" value="1"/>
</dbReference>
<evidence type="ECO:0000256" key="5">
    <source>
        <dbReference type="ARBA" id="ARBA00022989"/>
    </source>
</evidence>
<dbReference type="SUPFAM" id="SSF82861">
    <property type="entry name" value="Mechanosensitive channel protein MscS (YggB), transmembrane region"/>
    <property type="match status" value="1"/>
</dbReference>
<evidence type="ECO:0000259" key="10">
    <source>
        <dbReference type="Pfam" id="PF00924"/>
    </source>
</evidence>
<evidence type="ECO:0000256" key="9">
    <source>
        <dbReference type="SAM" id="SignalP"/>
    </source>
</evidence>
<dbReference type="SUPFAM" id="SSF50182">
    <property type="entry name" value="Sm-like ribonucleoproteins"/>
    <property type="match status" value="1"/>
</dbReference>
<reference evidence="14" key="1">
    <citation type="journal article" date="2019" name="Int. J. Syst. Evol. Microbiol.">
        <title>The Global Catalogue of Microorganisms (GCM) 10K type strain sequencing project: providing services to taxonomists for standard genome sequencing and annotation.</title>
        <authorList>
            <consortium name="The Broad Institute Genomics Platform"/>
            <consortium name="The Broad Institute Genome Sequencing Center for Infectious Disease"/>
            <person name="Wu L."/>
            <person name="Ma J."/>
        </authorList>
    </citation>
    <scope>NUCLEOTIDE SEQUENCE [LARGE SCALE GENOMIC DNA]</scope>
    <source>
        <strain evidence="14">NBRC 3267</strain>
    </source>
</reference>
<dbReference type="RefSeq" id="WP_244591094.1">
    <property type="nucleotide sequence ID" value="NZ_BEWM01000002.1"/>
</dbReference>
<dbReference type="InterPro" id="IPR023408">
    <property type="entry name" value="MscS_beta-dom_sf"/>
</dbReference>
<evidence type="ECO:0000256" key="4">
    <source>
        <dbReference type="ARBA" id="ARBA00022692"/>
    </source>
</evidence>
<dbReference type="GO" id="GO:0008381">
    <property type="term" value="F:mechanosensitive monoatomic ion channel activity"/>
    <property type="evidence" value="ECO:0007669"/>
    <property type="project" value="InterPro"/>
</dbReference>
<dbReference type="AlphaFoldDB" id="A0AAV5NFS8"/>
<feature type="transmembrane region" description="Helical" evidence="8">
    <location>
        <begin position="336"/>
        <end position="354"/>
    </location>
</feature>
<dbReference type="InterPro" id="IPR011014">
    <property type="entry name" value="MscS_channel_TM-2"/>
</dbReference>
<feature type="transmembrane region" description="Helical" evidence="8">
    <location>
        <begin position="573"/>
        <end position="593"/>
    </location>
</feature>
<feature type="signal peptide" evidence="9">
    <location>
        <begin position="1"/>
        <end position="18"/>
    </location>
</feature>
<evidence type="ECO:0000256" key="6">
    <source>
        <dbReference type="ARBA" id="ARBA00023136"/>
    </source>
</evidence>
<sequence length="790" mass="86218">MAFLVFLTALLATPFSWAETTPAKTAAATVSPTSAPLSAQEAQQLLNVLNDPKQRDSFTHTLSLMARGVKQTDTPAASPASKAATMPDVSPEIDNGLKSVRTQSLGYVHNFLNLFSDLGLVGHWFRSQMLSAETRAPILHAFGIAALVIACGLGLERTIALMLRKPLQNLTLKAQAREVRNIQALPETDPAPLPADTEATRNSSQTRAEDQRRQVETLRFLSRIPYALGHFLLKALPVLAFLLLAGLAVLVLPLTERTVNVILTLAYSYAGARTLYLLVETGLTPRSPTIRLLPASTPTAFMVTRWWNVLVAAPAIVICLSELGAQFNLAPRGTDAMIRAVVLVEHVLIAAFIWRIRHIVSNALQPSTVGKKTGMWTVIAAITRLWWVPAMFLDISLWIVWAAHLQGGYAWILKTTGVTIGVLVASRLGAVLAYGLQDRFFRVNPQLVERFPELQKRADRYYPVARMVLTGAILFLTLVAITEAWGLPTFGFFIKNALGRRLMDTALTMLIAATVAAAIWEMVNIMLNRQLSSFETSGQRSRATRLRTVMPIIRTVLLAIIIIIVAVTTLSQIGINVTPLLTGAGILGAAIAFGSQSLVKDFITGFFMLVEDAIQVGDWVTTGGVSGTVENLSIRTVKVRDITGDLHIIPFSSVSSIANTARGYNQIVIKQQLDLSEDLPRVSAIMEKAVKEMRADPVFGPMILSDYTDLGVDQSDSGGATLIGSIRTTPMMKWKVKREFNRIVTNRFAEEGVKFYTPTAYTTTPPGNTMQFKVANDTGPQPVQPAPEKA</sequence>
<keyword evidence="4 8" id="KW-0812">Transmembrane</keyword>
<dbReference type="Gene3D" id="1.10.287.1260">
    <property type="match status" value="1"/>
</dbReference>
<keyword evidence="3" id="KW-1003">Cell membrane</keyword>
<dbReference type="PANTHER" id="PTHR30460:SF0">
    <property type="entry name" value="MODERATE CONDUCTANCE MECHANOSENSITIVE CHANNEL YBIO"/>
    <property type="match status" value="1"/>
</dbReference>
<organism evidence="13 14">
    <name type="scientific">Gluconobacter cerinus</name>
    <dbReference type="NCBI Taxonomy" id="38307"/>
    <lineage>
        <taxon>Bacteria</taxon>
        <taxon>Pseudomonadati</taxon>
        <taxon>Pseudomonadota</taxon>
        <taxon>Alphaproteobacteria</taxon>
        <taxon>Acetobacterales</taxon>
        <taxon>Acetobacteraceae</taxon>
        <taxon>Gluconobacter</taxon>
    </lineage>
</organism>
<evidence type="ECO:0000256" key="8">
    <source>
        <dbReference type="SAM" id="Phobius"/>
    </source>
</evidence>
<protein>
    <recommendedName>
        <fullName evidence="15">Mechanosensitive ion channel protein MscS</fullName>
    </recommendedName>
</protein>
<accession>A0AAV5NFS8</accession>
<feature type="domain" description="Moderate conductance mechanosensitive channel YbiO-like transmembrane helix 1" evidence="12">
    <location>
        <begin position="416"/>
        <end position="492"/>
    </location>
</feature>
<keyword evidence="14" id="KW-1185">Reference proteome</keyword>
<dbReference type="InterPro" id="IPR006685">
    <property type="entry name" value="MscS_channel_2nd"/>
</dbReference>
<comment type="caution">
    <text evidence="13">The sequence shown here is derived from an EMBL/GenBank/DDBJ whole genome shotgun (WGS) entry which is preliminary data.</text>
</comment>
<feature type="transmembrane region" description="Helical" evidence="8">
    <location>
        <begin position="548"/>
        <end position="567"/>
    </location>
</feature>
<dbReference type="Pfam" id="PF00924">
    <property type="entry name" value="MS_channel_2nd"/>
    <property type="match status" value="1"/>
</dbReference>
<feature type="domain" description="Mechanosensitive ion channel transmembrane helices 2/3" evidence="11">
    <location>
        <begin position="555"/>
        <end position="596"/>
    </location>
</feature>
<dbReference type="Pfam" id="PF21088">
    <property type="entry name" value="MS_channel_1st"/>
    <property type="match status" value="1"/>
</dbReference>
<dbReference type="InterPro" id="IPR045276">
    <property type="entry name" value="YbiO_bact"/>
</dbReference>
<evidence type="ECO:0000256" key="3">
    <source>
        <dbReference type="ARBA" id="ARBA00022475"/>
    </source>
</evidence>
<dbReference type="EMBL" id="BSNU01000003">
    <property type="protein sequence ID" value="GLQ63262.1"/>
    <property type="molecule type" value="Genomic_DNA"/>
</dbReference>
<dbReference type="InterPro" id="IPR049142">
    <property type="entry name" value="MS_channel_1st"/>
</dbReference>
<comment type="subcellular location">
    <subcellularLocation>
        <location evidence="1">Cell membrane</location>
        <topology evidence="1">Multi-pass membrane protein</topology>
    </subcellularLocation>
</comment>
<evidence type="ECO:0008006" key="15">
    <source>
        <dbReference type="Google" id="ProtNLM"/>
    </source>
</evidence>
<evidence type="ECO:0000313" key="14">
    <source>
        <dbReference type="Proteomes" id="UP001156614"/>
    </source>
</evidence>
<dbReference type="Gene3D" id="2.30.30.60">
    <property type="match status" value="1"/>
</dbReference>
<feature type="transmembrane region" description="Helical" evidence="8">
    <location>
        <begin position="409"/>
        <end position="436"/>
    </location>
</feature>
<keyword evidence="6 8" id="KW-0472">Membrane</keyword>
<feature type="transmembrane region" description="Helical" evidence="8">
    <location>
        <begin position="258"/>
        <end position="279"/>
    </location>
</feature>
<keyword evidence="5 8" id="KW-1133">Transmembrane helix</keyword>
<comment type="similarity">
    <text evidence="2">Belongs to the MscS (TC 1.A.23) family.</text>
</comment>
<feature type="transmembrane region" description="Helical" evidence="8">
    <location>
        <begin position="231"/>
        <end position="252"/>
    </location>
</feature>
<keyword evidence="9" id="KW-0732">Signal</keyword>
<evidence type="ECO:0000256" key="7">
    <source>
        <dbReference type="SAM" id="MobiDB-lite"/>
    </source>
</evidence>
<feature type="transmembrane region" description="Helical" evidence="8">
    <location>
        <begin position="375"/>
        <end position="403"/>
    </location>
</feature>
<feature type="domain" description="Mechanosensitive ion channel MscS" evidence="10">
    <location>
        <begin position="598"/>
        <end position="660"/>
    </location>
</feature>
<gene>
    <name evidence="13" type="ORF">GCM10007867_21070</name>
</gene>
<proteinExistence type="inferred from homology"/>
<name>A0AAV5NFS8_9PROT</name>
<dbReference type="PANTHER" id="PTHR30460">
    <property type="entry name" value="MODERATE CONDUCTANCE MECHANOSENSITIVE CHANNEL YBIO"/>
    <property type="match status" value="1"/>
</dbReference>
<evidence type="ECO:0000256" key="2">
    <source>
        <dbReference type="ARBA" id="ARBA00008017"/>
    </source>
</evidence>
<evidence type="ECO:0000256" key="1">
    <source>
        <dbReference type="ARBA" id="ARBA00004651"/>
    </source>
</evidence>
<evidence type="ECO:0000259" key="12">
    <source>
        <dbReference type="Pfam" id="PF25392"/>
    </source>
</evidence>
<dbReference type="InterPro" id="IPR010920">
    <property type="entry name" value="LSM_dom_sf"/>
</dbReference>
<feature type="region of interest" description="Disordered" evidence="7">
    <location>
        <begin position="187"/>
        <end position="211"/>
    </location>
</feature>
<evidence type="ECO:0000259" key="11">
    <source>
        <dbReference type="Pfam" id="PF21088"/>
    </source>
</evidence>
<feature type="transmembrane region" description="Helical" evidence="8">
    <location>
        <begin position="464"/>
        <end position="486"/>
    </location>
</feature>
<dbReference type="Pfam" id="PF25392">
    <property type="entry name" value="MS_channel_TM1"/>
    <property type="match status" value="1"/>
</dbReference>
<evidence type="ECO:0000313" key="13">
    <source>
        <dbReference type="EMBL" id="GLQ63262.1"/>
    </source>
</evidence>
<feature type="transmembrane region" description="Helical" evidence="8">
    <location>
        <begin position="506"/>
        <end position="527"/>
    </location>
</feature>
<feature type="transmembrane region" description="Helical" evidence="8">
    <location>
        <begin position="300"/>
        <end position="324"/>
    </location>
</feature>
<feature type="transmembrane region" description="Helical" evidence="8">
    <location>
        <begin position="138"/>
        <end position="155"/>
    </location>
</feature>
<dbReference type="GO" id="GO:0005886">
    <property type="term" value="C:plasma membrane"/>
    <property type="evidence" value="ECO:0007669"/>
    <property type="project" value="UniProtKB-SubCell"/>
</dbReference>
<dbReference type="Proteomes" id="UP001156614">
    <property type="component" value="Unassembled WGS sequence"/>
</dbReference>
<dbReference type="InterPro" id="IPR057485">
    <property type="entry name" value="YbiO-like_TM1"/>
</dbReference>
<feature type="chain" id="PRO_5043473066" description="Mechanosensitive ion channel protein MscS" evidence="9">
    <location>
        <begin position="19"/>
        <end position="790"/>
    </location>
</feature>